<organism evidence="1">
    <name type="scientific">hydrothermal vent metagenome</name>
    <dbReference type="NCBI Taxonomy" id="652676"/>
    <lineage>
        <taxon>unclassified sequences</taxon>
        <taxon>metagenomes</taxon>
        <taxon>ecological metagenomes</taxon>
    </lineage>
</organism>
<gene>
    <name evidence="1" type="ORF">MNBD_ACTINO02-106</name>
</gene>
<dbReference type="AlphaFoldDB" id="A0A3B0TIC1"/>
<reference evidence="1" key="1">
    <citation type="submission" date="2018-06" db="EMBL/GenBank/DDBJ databases">
        <authorList>
            <person name="Zhirakovskaya E."/>
        </authorList>
    </citation>
    <scope>NUCLEOTIDE SEQUENCE</scope>
</reference>
<accession>A0A3B0TIC1</accession>
<proteinExistence type="predicted"/>
<feature type="non-terminal residue" evidence="1">
    <location>
        <position position="75"/>
    </location>
</feature>
<protein>
    <submittedName>
        <fullName evidence="1">Uncharacterized protein</fullName>
    </submittedName>
</protein>
<dbReference type="EMBL" id="UOEK01000369">
    <property type="protein sequence ID" value="VAW06796.1"/>
    <property type="molecule type" value="Genomic_DNA"/>
</dbReference>
<name>A0A3B0TIC1_9ZZZZ</name>
<sequence>MPAATIFRSVDSAAFVAAFTDRLRSAGLEVGLSSVGRFSEAMTRCAPTDAITLYWVARTCLIHDRNDLAVFDAVF</sequence>
<evidence type="ECO:0000313" key="1">
    <source>
        <dbReference type="EMBL" id="VAW06796.1"/>
    </source>
</evidence>